<reference evidence="2" key="2">
    <citation type="submission" date="2020-05" db="UniProtKB">
        <authorList>
            <consortium name="EnsemblMetazoa"/>
        </authorList>
    </citation>
    <scope>IDENTIFICATION</scope>
</reference>
<sequence length="97" mass="10389">MKPFDNATAGAAIVTEWEDNVVFDADDPDFSTGTATAASVLMRSASGTQQQQQQMAKLASNLTRSVTTYYGLNSASVVSNFNHLMKGEFISYDKGIG</sequence>
<protein>
    <submittedName>
        <fullName evidence="1 2">Uncharacterized protein</fullName>
    </submittedName>
</protein>
<dbReference type="Proteomes" id="UP000030765">
    <property type="component" value="Unassembled WGS sequence"/>
</dbReference>
<dbReference type="EMBL" id="ATLV01023809">
    <property type="status" value="NOT_ANNOTATED_CDS"/>
    <property type="molecule type" value="Genomic_DNA"/>
</dbReference>
<dbReference type="EMBL" id="KE525346">
    <property type="protein sequence ID" value="KFB49648.1"/>
    <property type="molecule type" value="Genomic_DNA"/>
</dbReference>
<dbReference type="VEuPathDB" id="VectorBase:ASIS008991"/>
<dbReference type="VEuPathDB" id="VectorBase:ASIC017669"/>
<name>A0A084WHF4_ANOSI</name>
<keyword evidence="3" id="KW-1185">Reference proteome</keyword>
<organism evidence="1">
    <name type="scientific">Anopheles sinensis</name>
    <name type="common">Mosquito</name>
    <dbReference type="NCBI Taxonomy" id="74873"/>
    <lineage>
        <taxon>Eukaryota</taxon>
        <taxon>Metazoa</taxon>
        <taxon>Ecdysozoa</taxon>
        <taxon>Arthropoda</taxon>
        <taxon>Hexapoda</taxon>
        <taxon>Insecta</taxon>
        <taxon>Pterygota</taxon>
        <taxon>Neoptera</taxon>
        <taxon>Endopterygota</taxon>
        <taxon>Diptera</taxon>
        <taxon>Nematocera</taxon>
        <taxon>Culicoidea</taxon>
        <taxon>Culicidae</taxon>
        <taxon>Anophelinae</taxon>
        <taxon>Anopheles</taxon>
    </lineage>
</organism>
<dbReference type="OrthoDB" id="8029708at2759"/>
<proteinExistence type="predicted"/>
<gene>
    <name evidence="1" type="ORF">ZHAS_00017669</name>
</gene>
<dbReference type="EnsemblMetazoa" id="ASIC017669-RA">
    <property type="protein sequence ID" value="ASIC017669-PA"/>
    <property type="gene ID" value="ASIC017669"/>
</dbReference>
<evidence type="ECO:0000313" key="1">
    <source>
        <dbReference type="EMBL" id="KFB49648.1"/>
    </source>
</evidence>
<dbReference type="AlphaFoldDB" id="A0A084WHF4"/>
<reference evidence="1 3" key="1">
    <citation type="journal article" date="2014" name="BMC Genomics">
        <title>Genome sequence of Anopheles sinensis provides insight into genetics basis of mosquito competence for malaria parasites.</title>
        <authorList>
            <person name="Zhou D."/>
            <person name="Zhang D."/>
            <person name="Ding G."/>
            <person name="Shi L."/>
            <person name="Hou Q."/>
            <person name="Ye Y."/>
            <person name="Xu Y."/>
            <person name="Zhou H."/>
            <person name="Xiong C."/>
            <person name="Li S."/>
            <person name="Yu J."/>
            <person name="Hong S."/>
            <person name="Yu X."/>
            <person name="Zou P."/>
            <person name="Chen C."/>
            <person name="Chang X."/>
            <person name="Wang W."/>
            <person name="Lv Y."/>
            <person name="Sun Y."/>
            <person name="Ma L."/>
            <person name="Shen B."/>
            <person name="Zhu C."/>
        </authorList>
    </citation>
    <scope>NUCLEOTIDE SEQUENCE [LARGE SCALE GENOMIC DNA]</scope>
</reference>
<evidence type="ECO:0000313" key="2">
    <source>
        <dbReference type="EnsemblMetazoa" id="ASIC017669-PA"/>
    </source>
</evidence>
<evidence type="ECO:0000313" key="3">
    <source>
        <dbReference type="Proteomes" id="UP000030765"/>
    </source>
</evidence>
<accession>A0A084WHF4</accession>